<dbReference type="Proteomes" id="UP001317629">
    <property type="component" value="Chromosome"/>
</dbReference>
<feature type="transmembrane region" description="Helical" evidence="8">
    <location>
        <begin position="370"/>
        <end position="388"/>
    </location>
</feature>
<keyword evidence="6 8" id="KW-1133">Transmembrane helix</keyword>
<reference evidence="10 11" key="1">
    <citation type="journal article" date="2023" name="Int. J. Syst. Evol. Microbiol.">
        <title>Methylocystis iwaonis sp. nov., a type II methane-oxidizing bacterium from surface soil of a rice paddy field in Japan, and emended description of the genus Methylocystis (ex Whittenbury et al. 1970) Bowman et al. 1993.</title>
        <authorList>
            <person name="Kaise H."/>
            <person name="Sawadogo J.B."/>
            <person name="Alam M.S."/>
            <person name="Ueno C."/>
            <person name="Dianou D."/>
            <person name="Shinjo R."/>
            <person name="Asakawa S."/>
        </authorList>
    </citation>
    <scope>NUCLEOTIDE SEQUENCE [LARGE SCALE GENOMIC DNA]</scope>
    <source>
        <strain evidence="10 11">SS37A-Re</strain>
    </source>
</reference>
<keyword evidence="5 8" id="KW-0812">Transmembrane</keyword>
<feature type="domain" description="ABC transmembrane type-2" evidence="9">
    <location>
        <begin position="162"/>
        <end position="391"/>
    </location>
</feature>
<evidence type="ECO:0000256" key="6">
    <source>
        <dbReference type="ARBA" id="ARBA00022989"/>
    </source>
</evidence>
<keyword evidence="4 8" id="KW-1003">Cell membrane</keyword>
<feature type="transmembrane region" description="Helical" evidence="8">
    <location>
        <begin position="276"/>
        <end position="297"/>
    </location>
</feature>
<dbReference type="EMBL" id="AP027142">
    <property type="protein sequence ID" value="BDV35419.1"/>
    <property type="molecule type" value="Genomic_DNA"/>
</dbReference>
<protein>
    <recommendedName>
        <fullName evidence="8">Transport permease protein</fullName>
    </recommendedName>
</protein>
<keyword evidence="7 8" id="KW-0472">Membrane</keyword>
<evidence type="ECO:0000313" key="10">
    <source>
        <dbReference type="EMBL" id="BDV35419.1"/>
    </source>
</evidence>
<evidence type="ECO:0000259" key="9">
    <source>
        <dbReference type="PROSITE" id="PS51012"/>
    </source>
</evidence>
<dbReference type="InterPro" id="IPR013525">
    <property type="entry name" value="ABC2_TM"/>
</dbReference>
<evidence type="ECO:0000256" key="1">
    <source>
        <dbReference type="ARBA" id="ARBA00004651"/>
    </source>
</evidence>
<feature type="transmembrane region" description="Helical" evidence="8">
    <location>
        <begin position="43"/>
        <end position="61"/>
    </location>
</feature>
<dbReference type="InterPro" id="IPR000412">
    <property type="entry name" value="ABC_2_transport"/>
</dbReference>
<evidence type="ECO:0000256" key="4">
    <source>
        <dbReference type="ARBA" id="ARBA00022475"/>
    </source>
</evidence>
<dbReference type="Pfam" id="PF12698">
    <property type="entry name" value="ABC2_membrane_3"/>
    <property type="match status" value="1"/>
</dbReference>
<feature type="transmembrane region" description="Helical" evidence="8">
    <location>
        <begin position="200"/>
        <end position="221"/>
    </location>
</feature>
<evidence type="ECO:0000313" key="11">
    <source>
        <dbReference type="Proteomes" id="UP001317629"/>
    </source>
</evidence>
<keyword evidence="3 8" id="KW-0813">Transport</keyword>
<dbReference type="Gene3D" id="3.40.1710.10">
    <property type="entry name" value="abc type-2 transporter like domain"/>
    <property type="match status" value="1"/>
</dbReference>
<dbReference type="InterPro" id="IPR051449">
    <property type="entry name" value="ABC-2_transporter_component"/>
</dbReference>
<dbReference type="PROSITE" id="PS51012">
    <property type="entry name" value="ABC_TM2"/>
    <property type="match status" value="1"/>
</dbReference>
<dbReference type="PANTHER" id="PTHR30294:SF29">
    <property type="entry name" value="MULTIDRUG ABC TRANSPORTER PERMEASE YBHS-RELATED"/>
    <property type="match status" value="1"/>
</dbReference>
<keyword evidence="11" id="KW-1185">Reference proteome</keyword>
<evidence type="ECO:0000256" key="7">
    <source>
        <dbReference type="ARBA" id="ARBA00023136"/>
    </source>
</evidence>
<name>A0ABN6VJ47_9HYPH</name>
<comment type="similarity">
    <text evidence="2 8">Belongs to the ABC-2 integral membrane protein family.</text>
</comment>
<dbReference type="PANTHER" id="PTHR30294">
    <property type="entry name" value="MEMBRANE COMPONENT OF ABC TRANSPORTER YHHJ-RELATED"/>
    <property type="match status" value="1"/>
</dbReference>
<comment type="subcellular location">
    <subcellularLocation>
        <location evidence="8">Cell inner membrane</location>
        <topology evidence="8">Multi-pass membrane protein</topology>
    </subcellularLocation>
    <subcellularLocation>
        <location evidence="1">Cell membrane</location>
        <topology evidence="1">Multi-pass membrane protein</topology>
    </subcellularLocation>
</comment>
<feature type="transmembrane region" description="Helical" evidence="8">
    <location>
        <begin position="248"/>
        <end position="270"/>
    </location>
</feature>
<gene>
    <name evidence="10" type="ORF">SS37A_29480</name>
</gene>
<sequence>MTQAPRHMDARPARRGRLAQSWQRLVAMFVKEFIQLRRDRPTLGMIVGIPLMQLLLFGFAINTDPKHLPTAVLMSDDSPIARALLGALRATDYFDVKYVAKGEEDADALILSNRALFVIQIPPDFSRRLVRGERPSLLVIADATDPTATIGAVAAAAGAANQALDRELTGPLASLAQNAPPFDLQVQRRYNPAGEARRNIVPGLIGTILTMTMLIYTALSVTRETERGTMEALLAMPVKPVEIMLGKITPYVLVGAVQMATILIVARFLFQVPIVGSLFVLVPLTLLFIVANLSMGYTLSTIAENQLQAIQMTFFFFLPSMLLSGFLFPFYGMPVWAQYIGEALPLTHFLRIVRAVMLKGSGFVDLATDAGALALFALVAMSIAVMRFRQTLD</sequence>
<accession>A0ABN6VJ47</accession>
<feature type="transmembrane region" description="Helical" evidence="8">
    <location>
        <begin position="309"/>
        <end position="331"/>
    </location>
</feature>
<organism evidence="10 11">
    <name type="scientific">Methylocystis iwaonis</name>
    <dbReference type="NCBI Taxonomy" id="2885079"/>
    <lineage>
        <taxon>Bacteria</taxon>
        <taxon>Pseudomonadati</taxon>
        <taxon>Pseudomonadota</taxon>
        <taxon>Alphaproteobacteria</taxon>
        <taxon>Hyphomicrobiales</taxon>
        <taxon>Methylocystaceae</taxon>
        <taxon>Methylocystis</taxon>
    </lineage>
</organism>
<evidence type="ECO:0000256" key="2">
    <source>
        <dbReference type="ARBA" id="ARBA00007783"/>
    </source>
</evidence>
<evidence type="ECO:0000256" key="5">
    <source>
        <dbReference type="ARBA" id="ARBA00022692"/>
    </source>
</evidence>
<proteinExistence type="inferred from homology"/>
<dbReference type="PRINTS" id="PR00164">
    <property type="entry name" value="ABC2TRNSPORT"/>
</dbReference>
<evidence type="ECO:0000256" key="8">
    <source>
        <dbReference type="RuleBase" id="RU361157"/>
    </source>
</evidence>
<evidence type="ECO:0000256" key="3">
    <source>
        <dbReference type="ARBA" id="ARBA00022448"/>
    </source>
</evidence>
<dbReference type="InterPro" id="IPR047817">
    <property type="entry name" value="ABC2_TM_bact-type"/>
</dbReference>